<feature type="region of interest" description="Disordered" evidence="9">
    <location>
        <begin position="1"/>
        <end position="57"/>
    </location>
</feature>
<comment type="subunit">
    <text evidence="8">Composed of six subunits; NqrA, NqrB, NqrC, NqrD, NqrE and NqrF.</text>
</comment>
<dbReference type="Pfam" id="PF05896">
    <property type="entry name" value="NQRA_N"/>
    <property type="match status" value="1"/>
</dbReference>
<dbReference type="InterPro" id="IPR056148">
    <property type="entry name" value="NQRA_2nd"/>
</dbReference>
<evidence type="ECO:0000256" key="3">
    <source>
        <dbReference type="ARBA" id="ARBA00023027"/>
    </source>
</evidence>
<evidence type="ECO:0000256" key="7">
    <source>
        <dbReference type="ARBA" id="ARBA00023201"/>
    </source>
</evidence>
<dbReference type="InterPro" id="IPR008703">
    <property type="entry name" value="NqrA"/>
</dbReference>
<feature type="domain" description="Na(+)-translocating NADH-quinone reductase subunit A C-terminal" evidence="11">
    <location>
        <begin position="305"/>
        <end position="355"/>
    </location>
</feature>
<accession>A0A938BQU4</accession>
<reference evidence="13" key="1">
    <citation type="submission" date="2019-03" db="EMBL/GenBank/DDBJ databases">
        <title>Lake Tanganyika Metagenome-Assembled Genomes (MAGs).</title>
        <authorList>
            <person name="Tran P."/>
        </authorList>
    </citation>
    <scope>NUCLEOTIDE SEQUENCE</scope>
    <source>
        <strain evidence="13">M_DeepCast_400m_m2_100</strain>
    </source>
</reference>
<dbReference type="Pfam" id="PF11973">
    <property type="entry name" value="NQRA_SLBB"/>
    <property type="match status" value="1"/>
</dbReference>
<comment type="similarity">
    <text evidence="8">Belongs to the NqrA family.</text>
</comment>
<feature type="domain" description="NqrA second alpha/beta" evidence="12">
    <location>
        <begin position="155"/>
        <end position="300"/>
    </location>
</feature>
<evidence type="ECO:0000256" key="4">
    <source>
        <dbReference type="ARBA" id="ARBA00023053"/>
    </source>
</evidence>
<name>A0A938BQU4_UNCEI</name>
<comment type="catalytic activity">
    <reaction evidence="8">
        <text>a ubiquinone + n Na(+)(in) + NADH + H(+) = a ubiquinol + n Na(+)(out) + NAD(+)</text>
        <dbReference type="Rhea" id="RHEA:47748"/>
        <dbReference type="Rhea" id="RHEA-COMP:9565"/>
        <dbReference type="Rhea" id="RHEA-COMP:9566"/>
        <dbReference type="ChEBI" id="CHEBI:15378"/>
        <dbReference type="ChEBI" id="CHEBI:16389"/>
        <dbReference type="ChEBI" id="CHEBI:17976"/>
        <dbReference type="ChEBI" id="CHEBI:29101"/>
        <dbReference type="ChEBI" id="CHEBI:57540"/>
        <dbReference type="ChEBI" id="CHEBI:57945"/>
        <dbReference type="EC" id="7.2.1.1"/>
    </reaction>
</comment>
<dbReference type="PANTHER" id="PTHR37839">
    <property type="entry name" value="NA(+)-TRANSLOCATING NADH-QUINONE REDUCTASE SUBUNIT A"/>
    <property type="match status" value="1"/>
</dbReference>
<keyword evidence="7 8" id="KW-0739">Sodium transport</keyword>
<evidence type="ECO:0000256" key="2">
    <source>
        <dbReference type="ARBA" id="ARBA00022967"/>
    </source>
</evidence>
<keyword evidence="4 8" id="KW-0915">Sodium</keyword>
<proteinExistence type="inferred from homology"/>
<keyword evidence="6 8" id="KW-0830">Ubiquinone</keyword>
<evidence type="ECO:0000256" key="1">
    <source>
        <dbReference type="ARBA" id="ARBA00022448"/>
    </source>
</evidence>
<dbReference type="InterPro" id="IPR056147">
    <property type="entry name" value="NQRA_N"/>
</dbReference>
<dbReference type="Proteomes" id="UP000748308">
    <property type="component" value="Unassembled WGS sequence"/>
</dbReference>
<dbReference type="PANTHER" id="PTHR37839:SF1">
    <property type="entry name" value="NA(+)-TRANSLOCATING NADH-QUINONE REDUCTASE SUBUNIT A"/>
    <property type="match status" value="1"/>
</dbReference>
<evidence type="ECO:0000256" key="5">
    <source>
        <dbReference type="ARBA" id="ARBA00023065"/>
    </source>
</evidence>
<keyword evidence="1 8" id="KW-0813">Transport</keyword>
<feature type="domain" description="NqrA N-terminal barrel-sandwich hybrid" evidence="10">
    <location>
        <begin position="44"/>
        <end position="136"/>
    </location>
</feature>
<gene>
    <name evidence="8" type="primary">nqrA</name>
    <name evidence="13" type="ORF">FJY75_04920</name>
</gene>
<evidence type="ECO:0000259" key="10">
    <source>
        <dbReference type="Pfam" id="PF05896"/>
    </source>
</evidence>
<keyword evidence="3 8" id="KW-0520">NAD</keyword>
<dbReference type="Pfam" id="PF24836">
    <property type="entry name" value="NQRA_2nd"/>
    <property type="match status" value="1"/>
</dbReference>
<evidence type="ECO:0000256" key="9">
    <source>
        <dbReference type="SAM" id="MobiDB-lite"/>
    </source>
</evidence>
<evidence type="ECO:0000259" key="11">
    <source>
        <dbReference type="Pfam" id="PF11973"/>
    </source>
</evidence>
<evidence type="ECO:0000256" key="8">
    <source>
        <dbReference type="HAMAP-Rule" id="MF_00425"/>
    </source>
</evidence>
<dbReference type="InterPro" id="IPR022615">
    <property type="entry name" value="NqrA_C_domain"/>
</dbReference>
<evidence type="ECO:0000259" key="12">
    <source>
        <dbReference type="Pfam" id="PF24836"/>
    </source>
</evidence>
<dbReference type="EMBL" id="VGIY01000085">
    <property type="protein sequence ID" value="MBM3317176.1"/>
    <property type="molecule type" value="Genomic_DNA"/>
</dbReference>
<comment type="caution">
    <text evidence="13">The sequence shown here is derived from an EMBL/GenBank/DDBJ whole genome shotgun (WGS) entry which is preliminary data.</text>
</comment>
<dbReference type="AlphaFoldDB" id="A0A938BQU4"/>
<dbReference type="NCBIfam" id="TIGR01936">
    <property type="entry name" value="nqrA"/>
    <property type="match status" value="1"/>
</dbReference>
<dbReference type="HAMAP" id="MF_00425">
    <property type="entry name" value="NqrA"/>
    <property type="match status" value="1"/>
</dbReference>
<keyword evidence="5 8" id="KW-0406">Ion transport</keyword>
<dbReference type="GO" id="GO:0016655">
    <property type="term" value="F:oxidoreductase activity, acting on NAD(P)H, quinone or similar compound as acceptor"/>
    <property type="evidence" value="ECO:0007669"/>
    <property type="project" value="UniProtKB-UniRule"/>
</dbReference>
<keyword evidence="2 8" id="KW-1278">Translocase</keyword>
<sequence length="492" mass="52540">MGPSPSTPPLAADQAAGNAHQSSTSGDRRTGERAPATAPPRLHRVRQGLDLPLPGTAPTRWGDPVPVERVAVLAEDYAGMRPRMRVREGDRVRRGTPLFEDRKNVGVLFTSPGGGVVAGIHRGEKRALLAVVIELDAREEDETFPSYTGKPPGELSAEQVEALMLESGMWPALRTRPFSRSPLPGTAPCSIFVTAVDTYPLAPDPAAVIAGREGDFRAGLEALVALGDGCPIHLCRAPGARVSGADVRGVEVHEFAGPHPAGTVGVHISMVDPVGANRTVWHIGYQDALALGALFLTGRLSVERVVSVAGPRVADPALLRTRQGAEIAPLVARRLVEGGETRVISGSCLFGRQVEGATGHLGRFHSQVTAIAEERRRVFLGWLGPGGDKYSIMPLFLSRLTKRGRPMPLTSSTHGSRRAIVPFGVFEKVMPIHEHPTFLLRALLSRDLASCRALGVLELDPEDLALCTFACPGKNDYGPALRDVLDTIEKEG</sequence>
<evidence type="ECO:0000313" key="14">
    <source>
        <dbReference type="Proteomes" id="UP000748308"/>
    </source>
</evidence>
<dbReference type="EC" id="7.2.1.1" evidence="8"/>
<organism evidence="13 14">
    <name type="scientific">Eiseniibacteriota bacterium</name>
    <dbReference type="NCBI Taxonomy" id="2212470"/>
    <lineage>
        <taxon>Bacteria</taxon>
        <taxon>Candidatus Eiseniibacteriota</taxon>
    </lineage>
</organism>
<dbReference type="GO" id="GO:0006814">
    <property type="term" value="P:sodium ion transport"/>
    <property type="evidence" value="ECO:0007669"/>
    <property type="project" value="UniProtKB-UniRule"/>
</dbReference>
<evidence type="ECO:0000256" key="6">
    <source>
        <dbReference type="ARBA" id="ARBA00023075"/>
    </source>
</evidence>
<evidence type="ECO:0000313" key="13">
    <source>
        <dbReference type="EMBL" id="MBM3317176.1"/>
    </source>
</evidence>
<protein>
    <recommendedName>
        <fullName evidence="8">Na(+)-translocating NADH-quinone reductase subunit A</fullName>
        <shortName evidence="8">Na(+)-NQR subunit A</shortName>
        <shortName evidence="8">Na(+)-translocating NQR subunit A</shortName>
        <ecNumber evidence="8">7.2.1.1</ecNumber>
    </recommendedName>
    <alternativeName>
        <fullName evidence="8">NQR complex subunit A</fullName>
    </alternativeName>
    <alternativeName>
        <fullName evidence="8">NQR-1 subunit A</fullName>
    </alternativeName>
</protein>
<comment type="function">
    <text evidence="8">NQR complex catalyzes the reduction of ubiquinone-1 to ubiquinol by two successive reactions, coupled with the transport of Na(+) ions from the cytoplasm to the periplasm. NqrA to NqrE are probably involved in the second step, the conversion of ubisemiquinone to ubiquinol.</text>
</comment>
<dbReference type="NCBIfam" id="NF003759">
    <property type="entry name" value="PRK05352.1-2"/>
    <property type="match status" value="1"/>
</dbReference>